<dbReference type="RefSeq" id="WP_275420694.1">
    <property type="nucleotide sequence ID" value="NZ_CP106877.1"/>
</dbReference>
<dbReference type="Gene3D" id="1.20.1540.10">
    <property type="entry name" value="Rhomboid-like"/>
    <property type="match status" value="1"/>
</dbReference>
<organism evidence="9 10">
    <name type="scientific">Fervidibacillus halotolerans</name>
    <dbReference type="NCBI Taxonomy" id="2980027"/>
    <lineage>
        <taxon>Bacteria</taxon>
        <taxon>Bacillati</taxon>
        <taxon>Bacillota</taxon>
        <taxon>Bacilli</taxon>
        <taxon>Bacillales</taxon>
        <taxon>Bacillaceae</taxon>
        <taxon>Fervidibacillus</taxon>
    </lineage>
</organism>
<accession>A0A9E8LZQ7</accession>
<dbReference type="GO" id="GO:0016020">
    <property type="term" value="C:membrane"/>
    <property type="evidence" value="ECO:0007669"/>
    <property type="project" value="UniProtKB-SubCell"/>
</dbReference>
<dbReference type="PANTHER" id="PTHR43731">
    <property type="entry name" value="RHOMBOID PROTEASE"/>
    <property type="match status" value="1"/>
</dbReference>
<dbReference type="InterPro" id="IPR022764">
    <property type="entry name" value="Peptidase_S54_rhomboid_dom"/>
</dbReference>
<dbReference type="AlphaFoldDB" id="A0A9E8LZQ7"/>
<feature type="transmembrane region" description="Helical" evidence="7">
    <location>
        <begin position="12"/>
        <end position="37"/>
    </location>
</feature>
<feature type="transmembrane region" description="Helical" evidence="7">
    <location>
        <begin position="148"/>
        <end position="165"/>
    </location>
</feature>
<reference evidence="9" key="1">
    <citation type="submission" date="2022-09" db="EMBL/GenBank/DDBJ databases">
        <title>Complete Genomes of Fervidibacillus albus and Fervidibacillus halotolerans isolated from tidal flat sediments.</title>
        <authorList>
            <person name="Kwon K.K."/>
            <person name="Yang S.-H."/>
            <person name="Park M.J."/>
            <person name="Oh H.-M."/>
        </authorList>
    </citation>
    <scope>NUCLEOTIDE SEQUENCE</scope>
    <source>
        <strain evidence="9">MEBiC13594</strain>
    </source>
</reference>
<feature type="transmembrane region" description="Helical" evidence="7">
    <location>
        <begin position="57"/>
        <end position="83"/>
    </location>
</feature>
<evidence type="ECO:0000256" key="3">
    <source>
        <dbReference type="ARBA" id="ARBA00022692"/>
    </source>
</evidence>
<evidence type="ECO:0000256" key="4">
    <source>
        <dbReference type="ARBA" id="ARBA00022801"/>
    </source>
</evidence>
<dbReference type="GO" id="GO:0004252">
    <property type="term" value="F:serine-type endopeptidase activity"/>
    <property type="evidence" value="ECO:0007669"/>
    <property type="project" value="InterPro"/>
</dbReference>
<evidence type="ECO:0000256" key="1">
    <source>
        <dbReference type="ARBA" id="ARBA00004141"/>
    </source>
</evidence>
<dbReference type="Pfam" id="PF01694">
    <property type="entry name" value="Rhomboid"/>
    <property type="match status" value="1"/>
</dbReference>
<dbReference type="Proteomes" id="UP001164726">
    <property type="component" value="Chromosome"/>
</dbReference>
<keyword evidence="10" id="KW-1185">Reference proteome</keyword>
<gene>
    <name evidence="9" type="ORF">OE105_13735</name>
</gene>
<proteinExistence type="inferred from homology"/>
<feature type="transmembrane region" description="Helical" evidence="7">
    <location>
        <begin position="95"/>
        <end position="115"/>
    </location>
</feature>
<dbReference type="PANTHER" id="PTHR43731:SF14">
    <property type="entry name" value="PRESENILIN-ASSOCIATED RHOMBOID-LIKE PROTEIN, MITOCHONDRIAL"/>
    <property type="match status" value="1"/>
</dbReference>
<keyword evidence="3 7" id="KW-0812">Transmembrane</keyword>
<evidence type="ECO:0000256" key="2">
    <source>
        <dbReference type="ARBA" id="ARBA00009045"/>
    </source>
</evidence>
<comment type="subcellular location">
    <subcellularLocation>
        <location evidence="1">Membrane</location>
        <topology evidence="1">Multi-pass membrane protein</topology>
    </subcellularLocation>
</comment>
<dbReference type="EMBL" id="CP106877">
    <property type="protein sequence ID" value="WAA12559.1"/>
    <property type="molecule type" value="Genomic_DNA"/>
</dbReference>
<feature type="transmembrane region" description="Helical" evidence="7">
    <location>
        <begin position="121"/>
        <end position="141"/>
    </location>
</feature>
<keyword evidence="4" id="KW-0378">Hydrolase</keyword>
<dbReference type="KEGG" id="fhl:OE105_13735"/>
<keyword evidence="6 7" id="KW-0472">Membrane</keyword>
<dbReference type="InterPro" id="IPR050925">
    <property type="entry name" value="Rhomboid_protease_S54"/>
</dbReference>
<dbReference type="InterPro" id="IPR035952">
    <property type="entry name" value="Rhomboid-like_sf"/>
</dbReference>
<evidence type="ECO:0000259" key="8">
    <source>
        <dbReference type="Pfam" id="PF01694"/>
    </source>
</evidence>
<dbReference type="GO" id="GO:0006508">
    <property type="term" value="P:proteolysis"/>
    <property type="evidence" value="ECO:0007669"/>
    <property type="project" value="UniProtKB-KW"/>
</dbReference>
<evidence type="ECO:0000256" key="7">
    <source>
        <dbReference type="SAM" id="Phobius"/>
    </source>
</evidence>
<sequence length="196" mass="22294">MQRQSAYPQLNTLQTSIIFLLTLQIIFYCLLTIPLFPNRSIFEKMVGVNILLTSGEWWRFISPIFVHISFHHFLFNSFSLYLFGSMLGERVKDWCILLIFFSSAIFGNLFTYIFAPPAYVHSGASGGVFGFLGVFVSLIIAKRLPKEQAKTIGIMIGLVILFSFFQTDANPYAHIGGFLWGVFFGWMISGKQMIKS</sequence>
<keyword evidence="5 7" id="KW-1133">Transmembrane helix</keyword>
<evidence type="ECO:0000313" key="9">
    <source>
        <dbReference type="EMBL" id="WAA12559.1"/>
    </source>
</evidence>
<feature type="domain" description="Peptidase S54 rhomboid" evidence="8">
    <location>
        <begin position="55"/>
        <end position="189"/>
    </location>
</feature>
<dbReference type="SUPFAM" id="SSF144091">
    <property type="entry name" value="Rhomboid-like"/>
    <property type="match status" value="1"/>
</dbReference>
<evidence type="ECO:0000256" key="5">
    <source>
        <dbReference type="ARBA" id="ARBA00022989"/>
    </source>
</evidence>
<protein>
    <submittedName>
        <fullName evidence="9">Rhomboid family intramembrane serine protease</fullName>
    </submittedName>
</protein>
<evidence type="ECO:0000256" key="6">
    <source>
        <dbReference type="ARBA" id="ARBA00023136"/>
    </source>
</evidence>
<name>A0A9E8LZQ7_9BACI</name>
<feature type="transmembrane region" description="Helical" evidence="7">
    <location>
        <begin position="171"/>
        <end position="189"/>
    </location>
</feature>
<keyword evidence="9" id="KW-0645">Protease</keyword>
<evidence type="ECO:0000313" key="10">
    <source>
        <dbReference type="Proteomes" id="UP001164726"/>
    </source>
</evidence>
<comment type="similarity">
    <text evidence="2">Belongs to the peptidase S54 family.</text>
</comment>